<dbReference type="PANTHER" id="PTHR21198:SF2">
    <property type="entry name" value="GLUTAMATE RACEMASE"/>
    <property type="match status" value="1"/>
</dbReference>
<dbReference type="InterPro" id="IPR001920">
    <property type="entry name" value="Asp/Glu_race"/>
</dbReference>
<dbReference type="HAMAP" id="MF_00258">
    <property type="entry name" value="Glu_racemase"/>
    <property type="match status" value="1"/>
</dbReference>
<feature type="binding site" evidence="7">
    <location>
        <begin position="43"/>
        <end position="44"/>
    </location>
    <ligand>
        <name>substrate</name>
    </ligand>
</feature>
<reference evidence="9 11" key="2">
    <citation type="submission" date="2016-10" db="EMBL/GenBank/DDBJ databases">
        <authorList>
            <person name="Varghese N."/>
            <person name="Submissions S."/>
        </authorList>
    </citation>
    <scope>NUCLEOTIDE SEQUENCE [LARGE SCALE GENOMIC DNA]</scope>
    <source>
        <strain evidence="9 11">BS3111</strain>
    </source>
</reference>
<evidence type="ECO:0000256" key="1">
    <source>
        <dbReference type="ARBA" id="ARBA00001602"/>
    </source>
</evidence>
<keyword evidence="11" id="KW-1185">Reference proteome</keyword>
<evidence type="ECO:0000256" key="4">
    <source>
        <dbReference type="ARBA" id="ARBA00022984"/>
    </source>
</evidence>
<dbReference type="GO" id="GO:0009252">
    <property type="term" value="P:peptidoglycan biosynthetic process"/>
    <property type="evidence" value="ECO:0007669"/>
    <property type="project" value="UniProtKB-UniRule"/>
</dbReference>
<dbReference type="Proteomes" id="UP000183126">
    <property type="component" value="Chromosome I"/>
</dbReference>
<evidence type="ECO:0000313" key="10">
    <source>
        <dbReference type="Proteomes" id="UP000052019"/>
    </source>
</evidence>
<dbReference type="InterPro" id="IPR015942">
    <property type="entry name" value="Asp/Glu/hydantoin_racemase"/>
</dbReference>
<evidence type="ECO:0000256" key="6">
    <source>
        <dbReference type="ARBA" id="ARBA00023316"/>
    </source>
</evidence>
<dbReference type="InterPro" id="IPR018187">
    <property type="entry name" value="Asp/Glu_racemase_AS_1"/>
</dbReference>
<evidence type="ECO:0000313" key="8">
    <source>
        <dbReference type="EMBL" id="KRP62505.1"/>
    </source>
</evidence>
<dbReference type="PANTHER" id="PTHR21198">
    <property type="entry name" value="GLUTAMATE RACEMASE"/>
    <property type="match status" value="1"/>
</dbReference>
<feature type="binding site" evidence="7">
    <location>
        <begin position="11"/>
        <end position="12"/>
    </location>
    <ligand>
        <name>substrate</name>
    </ligand>
</feature>
<evidence type="ECO:0000256" key="7">
    <source>
        <dbReference type="HAMAP-Rule" id="MF_00258"/>
    </source>
</evidence>
<dbReference type="EMBL" id="LT629760">
    <property type="protein sequence ID" value="SDS29949.1"/>
    <property type="molecule type" value="Genomic_DNA"/>
</dbReference>
<keyword evidence="3 7" id="KW-0133">Cell shape</keyword>
<keyword evidence="5 7" id="KW-0413">Isomerase</keyword>
<dbReference type="RefSeq" id="WP_057007001.1">
    <property type="nucleotide sequence ID" value="NZ_JYLK01000002.1"/>
</dbReference>
<proteinExistence type="inferred from homology"/>
<dbReference type="GO" id="GO:0008360">
    <property type="term" value="P:regulation of cell shape"/>
    <property type="evidence" value="ECO:0007669"/>
    <property type="project" value="UniProtKB-KW"/>
</dbReference>
<dbReference type="UniPathway" id="UPA00219"/>
<evidence type="ECO:0000256" key="5">
    <source>
        <dbReference type="ARBA" id="ARBA00023235"/>
    </source>
</evidence>
<feature type="active site" description="Proton donor/acceptor" evidence="7">
    <location>
        <position position="185"/>
    </location>
</feature>
<dbReference type="GO" id="GO:0008881">
    <property type="term" value="F:glutamate racemase activity"/>
    <property type="evidence" value="ECO:0007669"/>
    <property type="project" value="UniProtKB-UniRule"/>
</dbReference>
<gene>
    <name evidence="7" type="primary">murI</name>
    <name evidence="9" type="ORF">SAMN04490205_2090</name>
    <name evidence="8" type="ORF">TU79_05145</name>
</gene>
<organism evidence="8 10">
    <name type="scientific">Pseudomonas trivialis</name>
    <dbReference type="NCBI Taxonomy" id="200450"/>
    <lineage>
        <taxon>Bacteria</taxon>
        <taxon>Pseudomonadati</taxon>
        <taxon>Pseudomonadota</taxon>
        <taxon>Gammaproteobacteria</taxon>
        <taxon>Pseudomonadales</taxon>
        <taxon>Pseudomonadaceae</taxon>
        <taxon>Pseudomonas</taxon>
    </lineage>
</organism>
<accession>A0A0R2ZPT3</accession>
<dbReference type="NCBIfam" id="TIGR00067">
    <property type="entry name" value="glut_race"/>
    <property type="match status" value="1"/>
</dbReference>
<dbReference type="SUPFAM" id="SSF53681">
    <property type="entry name" value="Aspartate/glutamate racemase"/>
    <property type="match status" value="2"/>
</dbReference>
<dbReference type="PROSITE" id="PS00923">
    <property type="entry name" value="ASP_GLU_RACEMASE_1"/>
    <property type="match status" value="1"/>
</dbReference>
<dbReference type="EC" id="5.1.1.3" evidence="2 7"/>
<comment type="function">
    <text evidence="7">Provides the (R)-glutamate required for cell wall biosynthesis.</text>
</comment>
<keyword evidence="6 7" id="KW-0961">Cell wall biogenesis/degradation</keyword>
<evidence type="ECO:0000256" key="3">
    <source>
        <dbReference type="ARBA" id="ARBA00022960"/>
    </source>
</evidence>
<dbReference type="Gene3D" id="3.40.50.1860">
    <property type="match status" value="2"/>
</dbReference>
<dbReference type="OrthoDB" id="9801055at2"/>
<dbReference type="PROSITE" id="PS00924">
    <property type="entry name" value="ASP_GLU_RACEMASE_2"/>
    <property type="match status" value="1"/>
</dbReference>
<dbReference type="PATRIC" id="fig|200450.4.peg.2985"/>
<dbReference type="EMBL" id="JYLK01000002">
    <property type="protein sequence ID" value="KRP62505.1"/>
    <property type="molecule type" value="Genomic_DNA"/>
</dbReference>
<feature type="active site" description="Proton donor/acceptor" evidence="7">
    <location>
        <position position="74"/>
    </location>
</feature>
<comment type="pathway">
    <text evidence="7">Cell wall biogenesis; peptidoglycan biosynthesis.</text>
</comment>
<evidence type="ECO:0000313" key="9">
    <source>
        <dbReference type="EMBL" id="SDS29949.1"/>
    </source>
</evidence>
<feature type="binding site" evidence="7">
    <location>
        <begin position="186"/>
        <end position="187"/>
    </location>
    <ligand>
        <name>substrate</name>
    </ligand>
</feature>
<keyword evidence="4 7" id="KW-0573">Peptidoglycan synthesis</keyword>
<evidence type="ECO:0000256" key="2">
    <source>
        <dbReference type="ARBA" id="ARBA00013090"/>
    </source>
</evidence>
<name>A0A0R2ZPT3_9PSED</name>
<dbReference type="FunFam" id="3.40.50.1860:FF:000001">
    <property type="entry name" value="Glutamate racemase"/>
    <property type="match status" value="1"/>
</dbReference>
<dbReference type="Proteomes" id="UP000052019">
    <property type="component" value="Unassembled WGS sequence"/>
</dbReference>
<dbReference type="InterPro" id="IPR004391">
    <property type="entry name" value="Glu_race"/>
</dbReference>
<sequence length="264" mass="28188">MLKDAPIGVFDSGVGGLSVLDEIHQLLPHESLLYVADCGHIPYGEKTPAFILQRSRLVAGFFRSQGAKAFVIACNTATVAAVADLRQDFPDWPLVGMEPAVKPAAAATRSGVVGVLATTGTLQSAKFAALLDRFATDVRVITQPCPGLVELIETGDLTSPALRQLLQGYIEPLLSAGCDTIILGCTHYPFLKPLLAQMLPPSVILIDTGAAVARQLKHLLGQRDLLATGSPSPAQFWTSGDLDHLRNILPTLWKYPSIVRLFGA</sequence>
<dbReference type="InterPro" id="IPR033134">
    <property type="entry name" value="Asp/Glu_racemase_AS_2"/>
</dbReference>
<dbReference type="Pfam" id="PF01177">
    <property type="entry name" value="Asp_Glu_race"/>
    <property type="match status" value="1"/>
</dbReference>
<comment type="catalytic activity">
    <reaction evidence="1 7">
        <text>L-glutamate = D-glutamate</text>
        <dbReference type="Rhea" id="RHEA:12813"/>
        <dbReference type="ChEBI" id="CHEBI:29985"/>
        <dbReference type="ChEBI" id="CHEBI:29986"/>
        <dbReference type="EC" id="5.1.1.3"/>
    </reaction>
</comment>
<comment type="similarity">
    <text evidence="7">Belongs to the aspartate/glutamate racemases family.</text>
</comment>
<feature type="binding site" evidence="7">
    <location>
        <begin position="75"/>
        <end position="76"/>
    </location>
    <ligand>
        <name>substrate</name>
    </ligand>
</feature>
<evidence type="ECO:0000313" key="11">
    <source>
        <dbReference type="Proteomes" id="UP000183126"/>
    </source>
</evidence>
<dbReference type="GO" id="GO:0071555">
    <property type="term" value="P:cell wall organization"/>
    <property type="evidence" value="ECO:0007669"/>
    <property type="project" value="UniProtKB-KW"/>
</dbReference>
<protein>
    <recommendedName>
        <fullName evidence="2 7">Glutamate racemase</fullName>
        <ecNumber evidence="2 7">5.1.1.3</ecNumber>
    </recommendedName>
</protein>
<reference evidence="8 10" key="1">
    <citation type="submission" date="2015-02" db="EMBL/GenBank/DDBJ databases">
        <title>Two Pseudomonas sp. nov. isolated from raw milk.</title>
        <authorList>
            <person name="Wenning M."/>
            <person name="von Neubeck M."/>
            <person name="Huptas C."/>
            <person name="Scherer S."/>
        </authorList>
    </citation>
    <scope>NUCLEOTIDE SEQUENCE [LARGE SCALE GENOMIC DNA]</scope>
    <source>
        <strain evidence="8 10">DSM 14937</strain>
    </source>
</reference>
<dbReference type="AlphaFoldDB" id="A0A0R2ZPT3"/>